<organism evidence="3 4">
    <name type="scientific">Candidatus Nitrospira kreftii</name>
    <dbReference type="NCBI Taxonomy" id="2652173"/>
    <lineage>
        <taxon>Bacteria</taxon>
        <taxon>Pseudomonadati</taxon>
        <taxon>Nitrospirota</taxon>
        <taxon>Nitrospiria</taxon>
        <taxon>Nitrospirales</taxon>
        <taxon>Nitrospiraceae</taxon>
        <taxon>Nitrospira</taxon>
    </lineage>
</organism>
<dbReference type="Proteomes" id="UP000593737">
    <property type="component" value="Chromosome"/>
</dbReference>
<protein>
    <recommendedName>
        <fullName evidence="5">PEP-CTERM protein-sorting domain-containing protein</fullName>
    </recommendedName>
</protein>
<reference evidence="3 4" key="1">
    <citation type="journal article" date="2020" name="ISME J.">
        <title>Enrichment and physiological characterization of a novel comammox Nitrospira indicates ammonium inhibition of complete nitrification.</title>
        <authorList>
            <person name="Sakoula D."/>
            <person name="Koch H."/>
            <person name="Frank J."/>
            <person name="Jetten M.S.M."/>
            <person name="van Kessel M.A.H.J."/>
            <person name="Lucker S."/>
        </authorList>
    </citation>
    <scope>NUCLEOTIDE SEQUENCE [LARGE SCALE GENOMIC DNA]</scope>
    <source>
        <strain evidence="3">Comreactor17</strain>
    </source>
</reference>
<sequence length="220" mass="22467">MRMMKTWFRRGGMLAAVAVCSLLVPLTAAHAALVTYSFTGNFDGDPLGMTPITGSFQFDNGTSGSGGIYNSAVTGMSLTIGSGSGSYTSVLAPGANAVTISQNTNLGGGLLGDRWGLVTAATGPQVGDFSPFRFDLRFDGDGDLLTSTNLQDPPSLATVSAARWRLMFEDSNGDPVALRGSITSLTAVPLPAAVILFGAGLISLVGLGAGGLRNLRGSRA</sequence>
<keyword evidence="1" id="KW-1133">Transmembrane helix</keyword>
<evidence type="ECO:0000256" key="1">
    <source>
        <dbReference type="SAM" id="Phobius"/>
    </source>
</evidence>
<keyword evidence="2" id="KW-0732">Signal</keyword>
<feature type="chain" id="PRO_5032300458" description="PEP-CTERM protein-sorting domain-containing protein" evidence="2">
    <location>
        <begin position="32"/>
        <end position="220"/>
    </location>
</feature>
<keyword evidence="1" id="KW-0812">Transmembrane</keyword>
<evidence type="ECO:0000313" key="3">
    <source>
        <dbReference type="EMBL" id="QPD04783.1"/>
    </source>
</evidence>
<evidence type="ECO:0008006" key="5">
    <source>
        <dbReference type="Google" id="ProtNLM"/>
    </source>
</evidence>
<gene>
    <name evidence="3" type="ORF">Nkreftii_002557</name>
</gene>
<dbReference type="EMBL" id="CP047423">
    <property type="protein sequence ID" value="QPD04783.1"/>
    <property type="molecule type" value="Genomic_DNA"/>
</dbReference>
<proteinExistence type="predicted"/>
<feature type="signal peptide" evidence="2">
    <location>
        <begin position="1"/>
        <end position="31"/>
    </location>
</feature>
<keyword evidence="1" id="KW-0472">Membrane</keyword>
<feature type="transmembrane region" description="Helical" evidence="1">
    <location>
        <begin position="190"/>
        <end position="212"/>
    </location>
</feature>
<evidence type="ECO:0000313" key="4">
    <source>
        <dbReference type="Proteomes" id="UP000593737"/>
    </source>
</evidence>
<name>A0A7S8FF95_9BACT</name>
<accession>A0A7S8FF95</accession>
<evidence type="ECO:0000256" key="2">
    <source>
        <dbReference type="SAM" id="SignalP"/>
    </source>
</evidence>
<dbReference type="AlphaFoldDB" id="A0A7S8FF95"/>
<dbReference type="KEGG" id="nkf:Nkreftii_002557"/>